<organism evidence="1 2">
    <name type="scientific">Panagrolaimus sp. ES5</name>
    <dbReference type="NCBI Taxonomy" id="591445"/>
    <lineage>
        <taxon>Eukaryota</taxon>
        <taxon>Metazoa</taxon>
        <taxon>Ecdysozoa</taxon>
        <taxon>Nematoda</taxon>
        <taxon>Chromadorea</taxon>
        <taxon>Rhabditida</taxon>
        <taxon>Tylenchina</taxon>
        <taxon>Panagrolaimomorpha</taxon>
        <taxon>Panagrolaimoidea</taxon>
        <taxon>Panagrolaimidae</taxon>
        <taxon>Panagrolaimus</taxon>
    </lineage>
</organism>
<accession>A0AC34F2B0</accession>
<proteinExistence type="predicted"/>
<sequence>MSFISSPHSLSHEICKNMSYPPLPYTPPSLNREFSSSPSYMSSQERDMATQPITPIYVKRDGQEYVGHGEAVVQVFRPTMEEFQDFNNYVRKIERDHGAHLTCGICKIIPPEGWTARSSPYTVKEIDEMIIESPVKERIIQKNDSPGVYDKTNKVYKKTMRGSEFRQIAGTNGYRTPMKGTIEELEKHYWKTTHVGEPIYGADTPGTLYDASTNTFNITNLGTILDLLNEQNVQIKGVNTPFLYYGMYKTTFPWHAEDMDLYSINYVHVGEPKFWYAIPPQAADRFERLAAQLFPEASAACKGFLRHKTCMISPAVLARHGIPYGTMVQYPGEFVITFPRGFHMGFNCGFNVAEATNFAADRWIDYGKNCVLCHCTRDKVEIDMRPFMEKYRKTEFSAWQKYWYYARPSCKEVDIQKGITTQRLRELFHGASESEGLHAAITSAQFFTGRARKERLAFLFSNKPAFHYERHFNQVESRQFPYCSICQYLVPDLNIRTDAKVEFNVPERSPKYTTHQMYHKNKANVMDNNLKYPCDDDLLTCSVCNVVVHKQCYTQVPVNDGSGLVEFYHQEPGEKWKCFRCKNRSKELIETTLCHFCSMRGGAFIPSSSGIYYKNEFAHVICAILNRRTRIFASTKYPLSCTLSSRKSVPWRTVNDKIEKLSNPFRLSFESEYSHVPSTDQGDPKSYECELCGNHGEGLVTCESCADPFPRHFHATCGKLLSMIYERRDFPNILVPICTAHSTIAPDFYIDETKISTGDDVEVNLNGIWQKGKVETIVTNEFLSVDFFDGSCCDDVPQADVLECQCNELSCDKVNHIFGSLMLIKWEEKEYPVYYCGKVSNSIYRVTLETPQYAFDDEDVEHEYTMVDIPEKENIRRLLPPASPGKKAKRRRIS</sequence>
<reference evidence="2" key="1">
    <citation type="submission" date="2022-11" db="UniProtKB">
        <authorList>
            <consortium name="WormBaseParasite"/>
        </authorList>
    </citation>
    <scope>IDENTIFICATION</scope>
</reference>
<dbReference type="WBParaSite" id="ES5_v2.g11065.t1">
    <property type="protein sequence ID" value="ES5_v2.g11065.t1"/>
    <property type="gene ID" value="ES5_v2.g11065"/>
</dbReference>
<evidence type="ECO:0000313" key="2">
    <source>
        <dbReference type="WBParaSite" id="ES5_v2.g11065.t1"/>
    </source>
</evidence>
<name>A0AC34F2B0_9BILA</name>
<evidence type="ECO:0000313" key="1">
    <source>
        <dbReference type="Proteomes" id="UP000887579"/>
    </source>
</evidence>
<dbReference type="Proteomes" id="UP000887579">
    <property type="component" value="Unplaced"/>
</dbReference>
<protein>
    <submittedName>
        <fullName evidence="2">[Histone H3]-trimethyl-L-lysine(9) demethylase</fullName>
    </submittedName>
</protein>